<keyword evidence="4 6" id="KW-0326">Glycosidase</keyword>
<dbReference type="EC" id="3.2.1.55" evidence="7"/>
<dbReference type="STRING" id="301302.ERS852420_03255"/>
<dbReference type="PANTHER" id="PTHR43817">
    <property type="entry name" value="GLYCOSYL HYDROLASE"/>
    <property type="match status" value="1"/>
</dbReference>
<name>A0A0M6WGH6_9FIRM</name>
<dbReference type="Gene3D" id="2.115.10.20">
    <property type="entry name" value="Glycosyl hydrolase domain, family 43"/>
    <property type="match status" value="1"/>
</dbReference>
<sequence length="321" mass="37533">MNKNNYIETEYNKPFIRQRADPYVYRHSDGSYYFTASVPEYDRIVLRRSNTLNGLRESDEVTIWKKHDKGIMSVHIWAPEIHYLDNKWFIYYAGGDIDDIWAIRPYVLVCEGQNPLNDPWKELGMVKATDAFSFNDFSLDMTVFENKGKRYCVWAEKVNIGKKISNLYIAEMKSPTELATAQVLLSSPDYEWERVGFWVNEGPAVIKHNGKIFLTYSASETGECYCMGMLSIGENEEILNPRAWKKECNPVLKTDVDKQIYGPGHNSFVKDETGNDVMIYHARQYDEIIGDPLYDHNRHVYRMKIKWNSRTEPVFNYGNNF</sequence>
<organism evidence="7 8">
    <name type="scientific">Roseburia faecis</name>
    <dbReference type="NCBI Taxonomy" id="301302"/>
    <lineage>
        <taxon>Bacteria</taxon>
        <taxon>Bacillati</taxon>
        <taxon>Bacillota</taxon>
        <taxon>Clostridia</taxon>
        <taxon>Lachnospirales</taxon>
        <taxon>Lachnospiraceae</taxon>
        <taxon>Roseburia</taxon>
    </lineage>
</organism>
<dbReference type="SUPFAM" id="SSF75005">
    <property type="entry name" value="Arabinanase/levansucrase/invertase"/>
    <property type="match status" value="1"/>
</dbReference>
<keyword evidence="8" id="KW-1185">Reference proteome</keyword>
<dbReference type="PANTHER" id="PTHR43817:SF1">
    <property type="entry name" value="HYDROLASE, FAMILY 43, PUTATIVE (AFU_ORTHOLOGUE AFUA_3G01660)-RELATED"/>
    <property type="match status" value="1"/>
</dbReference>
<evidence type="ECO:0000256" key="3">
    <source>
        <dbReference type="ARBA" id="ARBA00022801"/>
    </source>
</evidence>
<dbReference type="AlphaFoldDB" id="A0A0M6WGH6"/>
<evidence type="ECO:0000313" key="7">
    <source>
        <dbReference type="EMBL" id="CRL35511.1"/>
    </source>
</evidence>
<dbReference type="RefSeq" id="WP_022046510.1">
    <property type="nucleotide sequence ID" value="NZ_CP173697.1"/>
</dbReference>
<evidence type="ECO:0000256" key="1">
    <source>
        <dbReference type="ARBA" id="ARBA00009865"/>
    </source>
</evidence>
<dbReference type="GO" id="GO:0005975">
    <property type="term" value="P:carbohydrate metabolic process"/>
    <property type="evidence" value="ECO:0007669"/>
    <property type="project" value="InterPro"/>
</dbReference>
<evidence type="ECO:0000256" key="6">
    <source>
        <dbReference type="RuleBase" id="RU361187"/>
    </source>
</evidence>
<accession>A0A0M6WGH6</accession>
<dbReference type="Pfam" id="PF04616">
    <property type="entry name" value="Glyco_hydro_43"/>
    <property type="match status" value="1"/>
</dbReference>
<dbReference type="InterPro" id="IPR023296">
    <property type="entry name" value="Glyco_hydro_beta-prop_sf"/>
</dbReference>
<keyword evidence="3 6" id="KW-0378">Hydrolase</keyword>
<keyword evidence="2" id="KW-0732">Signal</keyword>
<dbReference type="EMBL" id="CVRR01000009">
    <property type="protein sequence ID" value="CRL35511.1"/>
    <property type="molecule type" value="Genomic_DNA"/>
</dbReference>
<proteinExistence type="inferred from homology"/>
<feature type="site" description="Important for catalytic activity, responsible for pKa modulation of the active site Glu and correct orientation of both the proton donor and substrate" evidence="5">
    <location>
        <position position="140"/>
    </location>
</feature>
<evidence type="ECO:0000313" key="8">
    <source>
        <dbReference type="Proteomes" id="UP000049979"/>
    </source>
</evidence>
<evidence type="ECO:0000256" key="2">
    <source>
        <dbReference type="ARBA" id="ARBA00022729"/>
    </source>
</evidence>
<dbReference type="OrthoDB" id="273314at2"/>
<dbReference type="InterPro" id="IPR006710">
    <property type="entry name" value="Glyco_hydro_43"/>
</dbReference>
<reference evidence="8" key="1">
    <citation type="submission" date="2015-05" db="EMBL/GenBank/DDBJ databases">
        <authorList>
            <consortium name="Pathogen Informatics"/>
        </authorList>
    </citation>
    <scope>NUCLEOTIDE SEQUENCE [LARGE SCALE GENOMIC DNA]</scope>
    <source>
        <strain evidence="8">M72</strain>
    </source>
</reference>
<evidence type="ECO:0000256" key="4">
    <source>
        <dbReference type="ARBA" id="ARBA00023295"/>
    </source>
</evidence>
<dbReference type="InterPro" id="IPR016828">
    <property type="entry name" value="Alpha-L-arabinofuranosidase"/>
</dbReference>
<dbReference type="GO" id="GO:0046556">
    <property type="term" value="F:alpha-L-arabinofuranosidase activity"/>
    <property type="evidence" value="ECO:0007669"/>
    <property type="project" value="UniProtKB-EC"/>
</dbReference>
<protein>
    <submittedName>
        <fullName evidence="7">Predicted beta-xylosidase</fullName>
        <ecNumber evidence="7">3.2.1.55</ecNumber>
    </submittedName>
</protein>
<dbReference type="Proteomes" id="UP000049979">
    <property type="component" value="Unassembled WGS sequence"/>
</dbReference>
<dbReference type="PIRSF" id="PIRSF025414">
    <property type="entry name" value="Alpha-L-arabinofuranosidase"/>
    <property type="match status" value="1"/>
</dbReference>
<gene>
    <name evidence="7" type="ORF">M72_23961</name>
</gene>
<comment type="similarity">
    <text evidence="1 6">Belongs to the glycosyl hydrolase 43 family.</text>
</comment>
<evidence type="ECO:0000256" key="5">
    <source>
        <dbReference type="PIRSR" id="PIRSR606710-2"/>
    </source>
</evidence>